<feature type="active site" description="Cysteine sulfenic acid (-SOH) intermediate" evidence="8">
    <location>
        <position position="47"/>
    </location>
</feature>
<dbReference type="InterPro" id="IPR037944">
    <property type="entry name" value="PRX5-like"/>
</dbReference>
<dbReference type="EC" id="1.11.1.25" evidence="3 9"/>
<gene>
    <name evidence="11" type="primary">Prx1</name>
</gene>
<accession>F4ZL30</accession>
<evidence type="ECO:0000256" key="3">
    <source>
        <dbReference type="ARBA" id="ARBA00013016"/>
    </source>
</evidence>
<dbReference type="EMBL" id="HQ148723">
    <property type="protein sequence ID" value="AEA92625.1"/>
    <property type="molecule type" value="mRNA"/>
</dbReference>
<dbReference type="CDD" id="cd03013">
    <property type="entry name" value="PRX5_like"/>
    <property type="match status" value="1"/>
</dbReference>
<comment type="catalytic activity">
    <reaction evidence="1">
        <text>[glutaredoxin]-dithiol + a hydroperoxide = [glutaredoxin]-disulfide + an alcohol + H2O</text>
        <dbReference type="Rhea" id="RHEA:62624"/>
        <dbReference type="Rhea" id="RHEA-COMP:10729"/>
        <dbReference type="Rhea" id="RHEA-COMP:10730"/>
        <dbReference type="ChEBI" id="CHEBI:15377"/>
        <dbReference type="ChEBI" id="CHEBI:29950"/>
        <dbReference type="ChEBI" id="CHEBI:30879"/>
        <dbReference type="ChEBI" id="CHEBI:35924"/>
        <dbReference type="ChEBI" id="CHEBI:50058"/>
        <dbReference type="EC" id="1.11.1.25"/>
    </reaction>
</comment>
<dbReference type="PANTHER" id="PTHR10430">
    <property type="entry name" value="PEROXIREDOXIN"/>
    <property type="match status" value="1"/>
</dbReference>
<dbReference type="GO" id="GO:0005739">
    <property type="term" value="C:mitochondrion"/>
    <property type="evidence" value="ECO:0007669"/>
    <property type="project" value="TreeGrafter"/>
</dbReference>
<dbReference type="InterPro" id="IPR013740">
    <property type="entry name" value="Redoxin"/>
</dbReference>
<dbReference type="GO" id="GO:0045454">
    <property type="term" value="P:cell redox homeostasis"/>
    <property type="evidence" value="ECO:0007669"/>
    <property type="project" value="TreeGrafter"/>
</dbReference>
<name>F4ZL30_9CHLO</name>
<dbReference type="GO" id="GO:0008379">
    <property type="term" value="F:thioredoxin peroxidase activity"/>
    <property type="evidence" value="ECO:0007669"/>
    <property type="project" value="InterPro"/>
</dbReference>
<dbReference type="PANTHER" id="PTHR10430:SF16">
    <property type="entry name" value="PEROXIREDOXIN-5, MITOCHONDRIAL"/>
    <property type="match status" value="1"/>
</dbReference>
<dbReference type="FunFam" id="3.40.30.10:FF:000020">
    <property type="entry name" value="Peroxiredoxin"/>
    <property type="match status" value="1"/>
</dbReference>
<evidence type="ECO:0000256" key="9">
    <source>
        <dbReference type="RuleBase" id="RU366011"/>
    </source>
</evidence>
<keyword evidence="5 9" id="KW-0049">Antioxidant</keyword>
<dbReference type="GO" id="GO:0034599">
    <property type="term" value="P:cellular response to oxidative stress"/>
    <property type="evidence" value="ECO:0007669"/>
    <property type="project" value="InterPro"/>
</dbReference>
<evidence type="ECO:0000259" key="10">
    <source>
        <dbReference type="PROSITE" id="PS51352"/>
    </source>
</evidence>
<reference evidence="11" key="1">
    <citation type="journal article" date="2011" name="Plant Cell Rep.">
        <title>The characterization of two peroxiredoxin genes in Dunaliella viridis provides insights into antioxidative response to salt stress.</title>
        <authorList>
            <person name="Yuan H."/>
            <person name="Meng X."/>
            <person name="Gao Q."/>
            <person name="Qu W."/>
            <person name="Xu T."/>
            <person name="Xu Z."/>
            <person name="Song R."/>
        </authorList>
    </citation>
    <scope>NUCLEOTIDE SEQUENCE</scope>
</reference>
<evidence type="ECO:0000313" key="11">
    <source>
        <dbReference type="EMBL" id="AEA92625.1"/>
    </source>
</evidence>
<organism evidence="11">
    <name type="scientific">Dunaliella viridis</name>
    <dbReference type="NCBI Taxonomy" id="140095"/>
    <lineage>
        <taxon>Eukaryota</taxon>
        <taxon>Viridiplantae</taxon>
        <taxon>Chlorophyta</taxon>
        <taxon>core chlorophytes</taxon>
        <taxon>Chlorophyceae</taxon>
        <taxon>CS clade</taxon>
        <taxon>Chlamydomonadales</taxon>
        <taxon>Dunaliellaceae</taxon>
        <taxon>Dunaliella</taxon>
    </lineage>
</organism>
<evidence type="ECO:0000256" key="4">
    <source>
        <dbReference type="ARBA" id="ARBA00022559"/>
    </source>
</evidence>
<evidence type="ECO:0000256" key="8">
    <source>
        <dbReference type="PIRSR" id="PIRSR637944-1"/>
    </source>
</evidence>
<dbReference type="GO" id="GO:0042744">
    <property type="term" value="P:hydrogen peroxide catabolic process"/>
    <property type="evidence" value="ECO:0007669"/>
    <property type="project" value="TreeGrafter"/>
</dbReference>
<proteinExistence type="evidence at transcript level"/>
<evidence type="ECO:0000256" key="6">
    <source>
        <dbReference type="ARBA" id="ARBA00023002"/>
    </source>
</evidence>
<evidence type="ECO:0000256" key="7">
    <source>
        <dbReference type="ARBA" id="ARBA00023284"/>
    </source>
</evidence>
<dbReference type="SUPFAM" id="SSF52833">
    <property type="entry name" value="Thioredoxin-like"/>
    <property type="match status" value="1"/>
</dbReference>
<keyword evidence="6 9" id="KW-0560">Oxidoreductase</keyword>
<dbReference type="InterPro" id="IPR036249">
    <property type="entry name" value="Thioredoxin-like_sf"/>
</dbReference>
<keyword evidence="4 9" id="KW-0575">Peroxidase</keyword>
<comment type="function">
    <text evidence="9">Thiol-specific peroxidase that catalyzes the reduction of hydrogen peroxide and organic hydroperoxides to water and alcohols, respectively. Plays a role in cell protection against oxidative stress by detoxifying peroxides.</text>
</comment>
<sequence>MPIKVGDALPDVKVFEGTPGGEVKLRDLFAGKKGVIVAVPGAFTPGCSKTHLPGYVQNFDKFKAAGADIVACLATNDPFVMSAWGEAQGATGKVRMLSDMNAEATKAFDLGMDAMGLTRAQRYSMVIQDNVVKALNLQANPGEMTCSLADPTLEQVAKL</sequence>
<feature type="domain" description="Thioredoxin" evidence="10">
    <location>
        <begin position="3"/>
        <end position="159"/>
    </location>
</feature>
<evidence type="ECO:0000256" key="2">
    <source>
        <dbReference type="ARBA" id="ARBA00010505"/>
    </source>
</evidence>
<dbReference type="InterPro" id="IPR013766">
    <property type="entry name" value="Thioredoxin_domain"/>
</dbReference>
<keyword evidence="7 9" id="KW-0676">Redox-active center</keyword>
<dbReference type="Pfam" id="PF08534">
    <property type="entry name" value="Redoxin"/>
    <property type="match status" value="1"/>
</dbReference>
<evidence type="ECO:0000256" key="5">
    <source>
        <dbReference type="ARBA" id="ARBA00022862"/>
    </source>
</evidence>
<dbReference type="GO" id="GO:0005777">
    <property type="term" value="C:peroxisome"/>
    <property type="evidence" value="ECO:0007669"/>
    <property type="project" value="TreeGrafter"/>
</dbReference>
<dbReference type="PROSITE" id="PS51352">
    <property type="entry name" value="THIOREDOXIN_2"/>
    <property type="match status" value="1"/>
</dbReference>
<dbReference type="Gene3D" id="3.40.30.10">
    <property type="entry name" value="Glutaredoxin"/>
    <property type="match status" value="1"/>
</dbReference>
<evidence type="ECO:0000256" key="1">
    <source>
        <dbReference type="ARBA" id="ARBA00001711"/>
    </source>
</evidence>
<protein>
    <recommendedName>
        <fullName evidence="3 9">Glutaredoxin-dependent peroxiredoxin</fullName>
        <ecNumber evidence="3 9">1.11.1.25</ecNumber>
    </recommendedName>
</protein>
<dbReference type="AlphaFoldDB" id="F4ZL30"/>
<comment type="similarity">
    <text evidence="2 9">Belongs to the peroxiredoxin family. Prx5 subfamily.</text>
</comment>